<accession>A0A9D4EC26</accession>
<proteinExistence type="predicted"/>
<evidence type="ECO:0000256" key="1">
    <source>
        <dbReference type="SAM" id="Phobius"/>
    </source>
</evidence>
<dbReference type="AlphaFoldDB" id="A0A9D4EC26"/>
<reference evidence="2" key="1">
    <citation type="journal article" date="2019" name="bioRxiv">
        <title>The Genome of the Zebra Mussel, Dreissena polymorpha: A Resource for Invasive Species Research.</title>
        <authorList>
            <person name="McCartney M.A."/>
            <person name="Auch B."/>
            <person name="Kono T."/>
            <person name="Mallez S."/>
            <person name="Zhang Y."/>
            <person name="Obille A."/>
            <person name="Becker A."/>
            <person name="Abrahante J.E."/>
            <person name="Garbe J."/>
            <person name="Badalamenti J.P."/>
            <person name="Herman A."/>
            <person name="Mangelson H."/>
            <person name="Liachko I."/>
            <person name="Sullivan S."/>
            <person name="Sone E.D."/>
            <person name="Koren S."/>
            <person name="Silverstein K.A.T."/>
            <person name="Beckman K.B."/>
            <person name="Gohl D.M."/>
        </authorList>
    </citation>
    <scope>NUCLEOTIDE SEQUENCE</scope>
    <source>
        <strain evidence="2">Duluth1</strain>
        <tissue evidence="2">Whole animal</tissue>
    </source>
</reference>
<dbReference type="Proteomes" id="UP000828390">
    <property type="component" value="Unassembled WGS sequence"/>
</dbReference>
<evidence type="ECO:0000313" key="3">
    <source>
        <dbReference type="Proteomes" id="UP000828390"/>
    </source>
</evidence>
<keyword evidence="1" id="KW-0812">Transmembrane</keyword>
<reference evidence="2" key="2">
    <citation type="submission" date="2020-11" db="EMBL/GenBank/DDBJ databases">
        <authorList>
            <person name="McCartney M.A."/>
            <person name="Auch B."/>
            <person name="Kono T."/>
            <person name="Mallez S."/>
            <person name="Becker A."/>
            <person name="Gohl D.M."/>
            <person name="Silverstein K.A.T."/>
            <person name="Koren S."/>
            <person name="Bechman K.B."/>
            <person name="Herman A."/>
            <person name="Abrahante J.E."/>
            <person name="Garbe J."/>
        </authorList>
    </citation>
    <scope>NUCLEOTIDE SEQUENCE</scope>
    <source>
        <strain evidence="2">Duluth1</strain>
        <tissue evidence="2">Whole animal</tissue>
    </source>
</reference>
<keyword evidence="3" id="KW-1185">Reference proteome</keyword>
<dbReference type="EMBL" id="JAIWYP010000009">
    <property type="protein sequence ID" value="KAH3777597.1"/>
    <property type="molecule type" value="Genomic_DNA"/>
</dbReference>
<organism evidence="2 3">
    <name type="scientific">Dreissena polymorpha</name>
    <name type="common">Zebra mussel</name>
    <name type="synonym">Mytilus polymorpha</name>
    <dbReference type="NCBI Taxonomy" id="45954"/>
    <lineage>
        <taxon>Eukaryota</taxon>
        <taxon>Metazoa</taxon>
        <taxon>Spiralia</taxon>
        <taxon>Lophotrochozoa</taxon>
        <taxon>Mollusca</taxon>
        <taxon>Bivalvia</taxon>
        <taxon>Autobranchia</taxon>
        <taxon>Heteroconchia</taxon>
        <taxon>Euheterodonta</taxon>
        <taxon>Imparidentia</taxon>
        <taxon>Neoheterodontei</taxon>
        <taxon>Myida</taxon>
        <taxon>Dreissenoidea</taxon>
        <taxon>Dreissenidae</taxon>
        <taxon>Dreissena</taxon>
    </lineage>
</organism>
<evidence type="ECO:0000313" key="2">
    <source>
        <dbReference type="EMBL" id="KAH3777597.1"/>
    </source>
</evidence>
<sequence>MDAVMVVLVLVLVVMMLVVEIVVGLVLEMVVMVVEMFAELVVDGREGETLQCFKYFFFLGVPSLQPREPPTNQPRM</sequence>
<keyword evidence="1" id="KW-0472">Membrane</keyword>
<gene>
    <name evidence="2" type="ORF">DPMN_179045</name>
</gene>
<keyword evidence="1" id="KW-1133">Transmembrane helix</keyword>
<name>A0A9D4EC26_DREPO</name>
<protein>
    <submittedName>
        <fullName evidence="2">Uncharacterized protein</fullName>
    </submittedName>
</protein>
<comment type="caution">
    <text evidence="2">The sequence shown here is derived from an EMBL/GenBank/DDBJ whole genome shotgun (WGS) entry which is preliminary data.</text>
</comment>
<feature type="transmembrane region" description="Helical" evidence="1">
    <location>
        <begin position="6"/>
        <end position="27"/>
    </location>
</feature>